<evidence type="ECO:0000313" key="2">
    <source>
        <dbReference type="EnsemblPlants" id="Zm00001eb241010_P001"/>
    </source>
</evidence>
<dbReference type="AlphaFoldDB" id="A0A804PIJ2"/>
<feature type="region of interest" description="Disordered" evidence="1">
    <location>
        <begin position="83"/>
        <end position="116"/>
    </location>
</feature>
<dbReference type="Proteomes" id="UP000007305">
    <property type="component" value="Chromosome 5"/>
</dbReference>
<dbReference type="InParanoid" id="A0A804PIJ2"/>
<feature type="compositionally biased region" description="Polar residues" evidence="1">
    <location>
        <begin position="91"/>
        <end position="107"/>
    </location>
</feature>
<accession>A0A804PIJ2</accession>
<feature type="compositionally biased region" description="Polar residues" evidence="1">
    <location>
        <begin position="1"/>
        <end position="16"/>
    </location>
</feature>
<keyword evidence="3" id="KW-1185">Reference proteome</keyword>
<name>A0A804PIJ2_MAIZE</name>
<reference evidence="2" key="2">
    <citation type="submission" date="2019-07" db="EMBL/GenBank/DDBJ databases">
        <authorList>
            <person name="Seetharam A."/>
            <person name="Woodhouse M."/>
            <person name="Cannon E."/>
        </authorList>
    </citation>
    <scope>NUCLEOTIDE SEQUENCE [LARGE SCALE GENOMIC DNA]</scope>
    <source>
        <strain evidence="2">cv. B73</strain>
    </source>
</reference>
<organism evidence="2 3">
    <name type="scientific">Zea mays</name>
    <name type="common">Maize</name>
    <dbReference type="NCBI Taxonomy" id="4577"/>
    <lineage>
        <taxon>Eukaryota</taxon>
        <taxon>Viridiplantae</taxon>
        <taxon>Streptophyta</taxon>
        <taxon>Embryophyta</taxon>
        <taxon>Tracheophyta</taxon>
        <taxon>Spermatophyta</taxon>
        <taxon>Magnoliopsida</taxon>
        <taxon>Liliopsida</taxon>
        <taxon>Poales</taxon>
        <taxon>Poaceae</taxon>
        <taxon>PACMAD clade</taxon>
        <taxon>Panicoideae</taxon>
        <taxon>Andropogonodae</taxon>
        <taxon>Andropogoneae</taxon>
        <taxon>Tripsacinae</taxon>
        <taxon>Zea</taxon>
    </lineage>
</organism>
<proteinExistence type="predicted"/>
<dbReference type="EnsemblPlants" id="Zm00001eb241010_T001">
    <property type="protein sequence ID" value="Zm00001eb241010_P001"/>
    <property type="gene ID" value="Zm00001eb241010"/>
</dbReference>
<dbReference type="Gramene" id="Zm00001eb241010_T001">
    <property type="protein sequence ID" value="Zm00001eb241010_P001"/>
    <property type="gene ID" value="Zm00001eb241010"/>
</dbReference>
<reference evidence="2" key="3">
    <citation type="submission" date="2021-05" db="UniProtKB">
        <authorList>
            <consortium name="EnsemblPlants"/>
        </authorList>
    </citation>
    <scope>IDENTIFICATION</scope>
    <source>
        <strain evidence="2">cv. B73</strain>
    </source>
</reference>
<evidence type="ECO:0000313" key="3">
    <source>
        <dbReference type="Proteomes" id="UP000007305"/>
    </source>
</evidence>
<sequence>MKPNKVTPQNNANFSCSRRPKNKTQLQCPVDKKKHIPQLVQPLSYQPKPYTIYSEPVINFDNSENATPPPEVSFYNKCSYKPPPKKKFNKTEQLSSRETFLRNQDGNNRPRRTWPT</sequence>
<evidence type="ECO:0000256" key="1">
    <source>
        <dbReference type="SAM" id="MobiDB-lite"/>
    </source>
</evidence>
<reference evidence="3" key="1">
    <citation type="journal article" date="2009" name="Science">
        <title>The B73 maize genome: complexity, diversity, and dynamics.</title>
        <authorList>
            <person name="Schnable P.S."/>
            <person name="Ware D."/>
            <person name="Fulton R.S."/>
            <person name="Stein J.C."/>
            <person name="Wei F."/>
            <person name="Pasternak S."/>
            <person name="Liang C."/>
            <person name="Zhang J."/>
            <person name="Fulton L."/>
            <person name="Graves T.A."/>
            <person name="Minx P."/>
            <person name="Reily A.D."/>
            <person name="Courtney L."/>
            <person name="Kruchowski S.S."/>
            <person name="Tomlinson C."/>
            <person name="Strong C."/>
            <person name="Delehaunty K."/>
            <person name="Fronick C."/>
            <person name="Courtney B."/>
            <person name="Rock S.M."/>
            <person name="Belter E."/>
            <person name="Du F."/>
            <person name="Kim K."/>
            <person name="Abbott R.M."/>
            <person name="Cotton M."/>
            <person name="Levy A."/>
            <person name="Marchetto P."/>
            <person name="Ochoa K."/>
            <person name="Jackson S.M."/>
            <person name="Gillam B."/>
            <person name="Chen W."/>
            <person name="Yan L."/>
            <person name="Higginbotham J."/>
            <person name="Cardenas M."/>
            <person name="Waligorski J."/>
            <person name="Applebaum E."/>
            <person name="Phelps L."/>
            <person name="Falcone J."/>
            <person name="Kanchi K."/>
            <person name="Thane T."/>
            <person name="Scimone A."/>
            <person name="Thane N."/>
            <person name="Henke J."/>
            <person name="Wang T."/>
            <person name="Ruppert J."/>
            <person name="Shah N."/>
            <person name="Rotter K."/>
            <person name="Hodges J."/>
            <person name="Ingenthron E."/>
            <person name="Cordes M."/>
            <person name="Kohlberg S."/>
            <person name="Sgro J."/>
            <person name="Delgado B."/>
            <person name="Mead K."/>
            <person name="Chinwalla A."/>
            <person name="Leonard S."/>
            <person name="Crouse K."/>
            <person name="Collura K."/>
            <person name="Kudrna D."/>
            <person name="Currie J."/>
            <person name="He R."/>
            <person name="Angelova A."/>
            <person name="Rajasekar S."/>
            <person name="Mueller T."/>
            <person name="Lomeli R."/>
            <person name="Scara G."/>
            <person name="Ko A."/>
            <person name="Delaney K."/>
            <person name="Wissotski M."/>
            <person name="Lopez G."/>
            <person name="Campos D."/>
            <person name="Braidotti M."/>
            <person name="Ashley E."/>
            <person name="Golser W."/>
            <person name="Kim H."/>
            <person name="Lee S."/>
            <person name="Lin J."/>
            <person name="Dujmic Z."/>
            <person name="Kim W."/>
            <person name="Talag J."/>
            <person name="Zuccolo A."/>
            <person name="Fan C."/>
            <person name="Sebastian A."/>
            <person name="Kramer M."/>
            <person name="Spiegel L."/>
            <person name="Nascimento L."/>
            <person name="Zutavern T."/>
            <person name="Miller B."/>
            <person name="Ambroise C."/>
            <person name="Muller S."/>
            <person name="Spooner W."/>
            <person name="Narechania A."/>
            <person name="Ren L."/>
            <person name="Wei S."/>
            <person name="Kumari S."/>
            <person name="Faga B."/>
            <person name="Levy M.J."/>
            <person name="McMahan L."/>
            <person name="Van Buren P."/>
            <person name="Vaughn M.W."/>
            <person name="Ying K."/>
            <person name="Yeh C.-T."/>
            <person name="Emrich S.J."/>
            <person name="Jia Y."/>
            <person name="Kalyanaraman A."/>
            <person name="Hsia A.-P."/>
            <person name="Barbazuk W.B."/>
            <person name="Baucom R.S."/>
            <person name="Brutnell T.P."/>
            <person name="Carpita N.C."/>
            <person name="Chaparro C."/>
            <person name="Chia J.-M."/>
            <person name="Deragon J.-M."/>
            <person name="Estill J.C."/>
            <person name="Fu Y."/>
            <person name="Jeddeloh J.A."/>
            <person name="Han Y."/>
            <person name="Lee H."/>
            <person name="Li P."/>
            <person name="Lisch D.R."/>
            <person name="Liu S."/>
            <person name="Liu Z."/>
            <person name="Nagel D.H."/>
            <person name="McCann M.C."/>
            <person name="SanMiguel P."/>
            <person name="Myers A.M."/>
            <person name="Nettleton D."/>
            <person name="Nguyen J."/>
            <person name="Penning B.W."/>
            <person name="Ponnala L."/>
            <person name="Schneider K.L."/>
            <person name="Schwartz D.C."/>
            <person name="Sharma A."/>
            <person name="Soderlund C."/>
            <person name="Springer N.M."/>
            <person name="Sun Q."/>
            <person name="Wang H."/>
            <person name="Waterman M."/>
            <person name="Westerman R."/>
            <person name="Wolfgruber T.K."/>
            <person name="Yang L."/>
            <person name="Yu Y."/>
            <person name="Zhang L."/>
            <person name="Zhou S."/>
            <person name="Zhu Q."/>
            <person name="Bennetzen J.L."/>
            <person name="Dawe R.K."/>
            <person name="Jiang J."/>
            <person name="Jiang N."/>
            <person name="Presting G.G."/>
            <person name="Wessler S.R."/>
            <person name="Aluru S."/>
            <person name="Martienssen R.A."/>
            <person name="Clifton S.W."/>
            <person name="McCombie W.R."/>
            <person name="Wing R.A."/>
            <person name="Wilson R.K."/>
        </authorList>
    </citation>
    <scope>NUCLEOTIDE SEQUENCE [LARGE SCALE GENOMIC DNA]</scope>
    <source>
        <strain evidence="3">cv. B73</strain>
    </source>
</reference>
<feature type="region of interest" description="Disordered" evidence="1">
    <location>
        <begin position="1"/>
        <end position="24"/>
    </location>
</feature>
<protein>
    <submittedName>
        <fullName evidence="2">Uncharacterized protein</fullName>
    </submittedName>
</protein>